<evidence type="ECO:0000313" key="2">
    <source>
        <dbReference type="EMBL" id="BCI91858.1"/>
    </source>
</evidence>
<evidence type="ECO:0000313" key="3">
    <source>
        <dbReference type="Proteomes" id="UP000516380"/>
    </source>
</evidence>
<gene>
    <name evidence="2" type="ORF">NIIDMKKI_70640</name>
</gene>
<accession>A0A7G1ISV9</accession>
<dbReference type="AlphaFoldDB" id="A0A7G1ISV9"/>
<name>A0A7G1ISV9_MYCKA</name>
<evidence type="ECO:0000256" key="1">
    <source>
        <dbReference type="SAM" id="MobiDB-lite"/>
    </source>
</evidence>
<dbReference type="Proteomes" id="UP000516380">
    <property type="component" value="Chromosome"/>
</dbReference>
<proteinExistence type="predicted"/>
<reference evidence="2 3" key="1">
    <citation type="submission" date="2020-07" db="EMBL/GenBank/DDBJ databases">
        <title>Mycobacterium kansasii (former subtype) with zoonotic potential isolated from diseased indoor pet cat, Japan.</title>
        <authorList>
            <person name="Fukano H."/>
            <person name="Terazono T."/>
            <person name="Hoshino Y."/>
        </authorList>
    </citation>
    <scope>NUCLEOTIDE SEQUENCE [LARGE SCALE GENOMIC DNA]</scope>
    <source>
        <strain evidence="2 3">Kuro-I</strain>
    </source>
</reference>
<protein>
    <submittedName>
        <fullName evidence="2">Uncharacterized protein</fullName>
    </submittedName>
</protein>
<sequence length="110" mass="12208">MLRGHAPESQPLRARHRRGLHTAQLAGHVESAGGPDPGRAALGPHHLPGAGDQRRRRHRSFSSDAQRIYDALAGTDKTRTSIDTDHYFTTPGARDEQADTIANWIADRWR</sequence>
<feature type="region of interest" description="Disordered" evidence="1">
    <location>
        <begin position="1"/>
        <end position="65"/>
    </location>
</feature>
<dbReference type="EMBL" id="AP023343">
    <property type="protein sequence ID" value="BCI91858.1"/>
    <property type="molecule type" value="Genomic_DNA"/>
</dbReference>
<keyword evidence="3" id="KW-1185">Reference proteome</keyword>
<organism evidence="2 3">
    <name type="scientific">Mycobacterium kansasii</name>
    <dbReference type="NCBI Taxonomy" id="1768"/>
    <lineage>
        <taxon>Bacteria</taxon>
        <taxon>Bacillati</taxon>
        <taxon>Actinomycetota</taxon>
        <taxon>Actinomycetes</taxon>
        <taxon>Mycobacteriales</taxon>
        <taxon>Mycobacteriaceae</taxon>
        <taxon>Mycobacterium</taxon>
    </lineage>
</organism>